<reference evidence="1" key="2">
    <citation type="submission" date="2025-08" db="UniProtKB">
        <authorList>
            <consortium name="Ensembl"/>
        </authorList>
    </citation>
    <scope>IDENTIFICATION</scope>
</reference>
<reference evidence="1 2" key="1">
    <citation type="submission" date="2017-10" db="EMBL/GenBank/DDBJ databases">
        <title>A new Pekin duck reference genome.</title>
        <authorList>
            <person name="Hou Z.-C."/>
            <person name="Zhou Z.-K."/>
            <person name="Zhu F."/>
            <person name="Hou S.-S."/>
        </authorList>
    </citation>
    <scope>NUCLEOTIDE SEQUENCE [LARGE SCALE GENOMIC DNA]</scope>
</reference>
<accession>A0A493U190</accession>
<dbReference type="AlphaFoldDB" id="A0A493U190"/>
<protein>
    <submittedName>
        <fullName evidence="1">Uncharacterized protein</fullName>
    </submittedName>
</protein>
<evidence type="ECO:0000313" key="2">
    <source>
        <dbReference type="Proteomes" id="UP000016666"/>
    </source>
</evidence>
<dbReference type="Ensembl" id="ENSAPLT00000018897.1">
    <property type="protein sequence ID" value="ENSAPLP00000031893.1"/>
    <property type="gene ID" value="ENSAPLG00000019835.1"/>
</dbReference>
<proteinExistence type="predicted"/>
<reference evidence="1" key="3">
    <citation type="submission" date="2025-09" db="UniProtKB">
        <authorList>
            <consortium name="Ensembl"/>
        </authorList>
    </citation>
    <scope>IDENTIFICATION</scope>
</reference>
<sequence>TDGLLLSLSWLSQRAKSALQGFCRGQPRDKASCWDMPCGPAGAFPQVALSRHCALQKSCVPQRFSAADSLELRTSVSPIRKGAKSWLELPGSHSLHIQMSRGRCHGPESTNRLRDLFLPFLGFSLSLSKVISAVVQLCYLESECWENS</sequence>
<keyword evidence="2" id="KW-1185">Reference proteome</keyword>
<dbReference type="Proteomes" id="UP000016666">
    <property type="component" value="Chromosome 3"/>
</dbReference>
<organism evidence="1 2">
    <name type="scientific">Anas platyrhynchos platyrhynchos</name>
    <name type="common">Northern mallard</name>
    <dbReference type="NCBI Taxonomy" id="8840"/>
    <lineage>
        <taxon>Eukaryota</taxon>
        <taxon>Metazoa</taxon>
        <taxon>Chordata</taxon>
        <taxon>Craniata</taxon>
        <taxon>Vertebrata</taxon>
        <taxon>Euteleostomi</taxon>
        <taxon>Archelosauria</taxon>
        <taxon>Archosauria</taxon>
        <taxon>Dinosauria</taxon>
        <taxon>Saurischia</taxon>
        <taxon>Theropoda</taxon>
        <taxon>Coelurosauria</taxon>
        <taxon>Aves</taxon>
        <taxon>Neognathae</taxon>
        <taxon>Galloanserae</taxon>
        <taxon>Anseriformes</taxon>
        <taxon>Anatidae</taxon>
        <taxon>Anatinae</taxon>
        <taxon>Anas</taxon>
    </lineage>
</organism>
<evidence type="ECO:0000313" key="1">
    <source>
        <dbReference type="Ensembl" id="ENSAPLP00000031893.1"/>
    </source>
</evidence>
<name>A0A493U190_ANAPP</name>